<accession>A0A3P3VXW6</accession>
<keyword evidence="2" id="KW-1185">Reference proteome</keyword>
<evidence type="ECO:0008006" key="3">
    <source>
        <dbReference type="Google" id="ProtNLM"/>
    </source>
</evidence>
<dbReference type="RefSeq" id="WP_124970516.1">
    <property type="nucleotide sequence ID" value="NZ_RQVS01000004.1"/>
</dbReference>
<sequence length="291" mass="33671">MQEFEDEPFEVSDEIITQRRALSRAWLEKLRSRNEPQATLFKAEMLMSLAWTHRGYTTLENVDQDDRDSYRDLNEAASHAYLDAAERMGSEDVTALIRAQVATANWSTQSIWEFASEWRKHDPWNRIGILLLIRFLDERWGGGPEAWLGFAAEIAEHAPAGSTALGLVPFAITERWEYLTSFEEMTFSDADQLVYQLPAVKQVLRLAYDRYLRSGAAPEIDEFVTYDLNNFMWACYWADLDDLAYDAMRRLGGNVRAEVWQGHRLNEPLGEFTYARNYLISEIEYGGREPV</sequence>
<dbReference type="OrthoDB" id="7057927at2"/>
<evidence type="ECO:0000313" key="2">
    <source>
        <dbReference type="Proteomes" id="UP000274391"/>
    </source>
</evidence>
<comment type="caution">
    <text evidence="1">The sequence shown here is derived from an EMBL/GenBank/DDBJ whole genome shotgun (WGS) entry which is preliminary data.</text>
</comment>
<proteinExistence type="predicted"/>
<protein>
    <recommendedName>
        <fullName evidence="3">DUF4034 domain-containing protein</fullName>
    </recommendedName>
</protein>
<reference evidence="1 2" key="1">
    <citation type="submission" date="2018-11" db="EMBL/GenBank/DDBJ databases">
        <title>YIM 102482-1 draft genome.</title>
        <authorList>
            <person name="Li G."/>
            <person name="Jiang Y."/>
        </authorList>
    </citation>
    <scope>NUCLEOTIDE SEQUENCE [LARGE SCALE GENOMIC DNA]</scope>
    <source>
        <strain evidence="1 2">YIM 102482-1</strain>
    </source>
</reference>
<organism evidence="1 2">
    <name type="scientific">Gulosibacter macacae</name>
    <dbReference type="NCBI Taxonomy" id="2488791"/>
    <lineage>
        <taxon>Bacteria</taxon>
        <taxon>Bacillati</taxon>
        <taxon>Actinomycetota</taxon>
        <taxon>Actinomycetes</taxon>
        <taxon>Micrococcales</taxon>
        <taxon>Microbacteriaceae</taxon>
        <taxon>Gulosibacter</taxon>
    </lineage>
</organism>
<name>A0A3P3VXW6_9MICO</name>
<dbReference type="AlphaFoldDB" id="A0A3P3VXW6"/>
<evidence type="ECO:0000313" key="1">
    <source>
        <dbReference type="EMBL" id="RRJ87540.1"/>
    </source>
</evidence>
<dbReference type="EMBL" id="RQVS01000004">
    <property type="protein sequence ID" value="RRJ87540.1"/>
    <property type="molecule type" value="Genomic_DNA"/>
</dbReference>
<gene>
    <name evidence="1" type="ORF">EG850_04365</name>
</gene>
<dbReference type="Proteomes" id="UP000274391">
    <property type="component" value="Unassembled WGS sequence"/>
</dbReference>